<evidence type="ECO:0000256" key="1">
    <source>
        <dbReference type="SAM" id="SignalP"/>
    </source>
</evidence>
<comment type="caution">
    <text evidence="2">The sequence shown here is derived from an EMBL/GenBank/DDBJ whole genome shotgun (WGS) entry which is preliminary data.</text>
</comment>
<feature type="chain" id="PRO_5006399045" evidence="1">
    <location>
        <begin position="18"/>
        <end position="309"/>
    </location>
</feature>
<organism evidence="2 3">
    <name type="scientific">Pseudoloma neurophilia</name>
    <dbReference type="NCBI Taxonomy" id="146866"/>
    <lineage>
        <taxon>Eukaryota</taxon>
        <taxon>Fungi</taxon>
        <taxon>Fungi incertae sedis</taxon>
        <taxon>Microsporidia</taxon>
        <taxon>Pseudoloma</taxon>
    </lineage>
</organism>
<sequence>MLGRLFYLPWIILLIKAHPLDDIKEGITNPPPVSDSNDKVLVNSSISDQKNQFETDLTILSDPSKPLFKIDERITCTLSLFNVLFRLLKDDFFDPLKGKKDELAVNMLKLREEIMKIQKDQTSIYKIIYNLVEVLDKKYKIRNSHVFFILNYFLKYIVESNLDQDNKYFGMELEDEKVVYYADRANNNRILPMFDYYNLISNGDHMSFNNESKWVFTKKPKLIFIYYTLKNTFNENRNQHLKIQHEDKTDKSKTVYNLKGIVFIDKNNDKYNSFFIQNDGFYDQITGDKLSITKAEIYYPDLLIYELSE</sequence>
<accession>A0A0R0M002</accession>
<dbReference type="EMBL" id="LGUB01000028">
    <property type="protein sequence ID" value="KRH94819.1"/>
    <property type="molecule type" value="Genomic_DNA"/>
</dbReference>
<reference evidence="2 3" key="1">
    <citation type="submission" date="2015-07" db="EMBL/GenBank/DDBJ databases">
        <title>The genome of Pseudoloma neurophilia, a relevant intracellular parasite of the zebrafish.</title>
        <authorList>
            <person name="Ndikumana S."/>
            <person name="Pelin A."/>
            <person name="Sanders J."/>
            <person name="Corradi N."/>
        </authorList>
    </citation>
    <scope>NUCLEOTIDE SEQUENCE [LARGE SCALE GENOMIC DNA]</scope>
    <source>
        <strain evidence="2 3">MK1</strain>
    </source>
</reference>
<dbReference type="Proteomes" id="UP000051530">
    <property type="component" value="Unassembled WGS sequence"/>
</dbReference>
<evidence type="ECO:0000313" key="3">
    <source>
        <dbReference type="Proteomes" id="UP000051530"/>
    </source>
</evidence>
<dbReference type="AlphaFoldDB" id="A0A0R0M002"/>
<keyword evidence="1" id="KW-0732">Signal</keyword>
<protein>
    <submittedName>
        <fullName evidence="2">Uncharacterized protein</fullName>
    </submittedName>
</protein>
<feature type="signal peptide" evidence="1">
    <location>
        <begin position="1"/>
        <end position="17"/>
    </location>
</feature>
<dbReference type="VEuPathDB" id="MicrosporidiaDB:M153_13700019273"/>
<name>A0A0R0M002_9MICR</name>
<gene>
    <name evidence="2" type="ORF">M153_13700019273</name>
</gene>
<evidence type="ECO:0000313" key="2">
    <source>
        <dbReference type="EMBL" id="KRH94819.1"/>
    </source>
</evidence>
<keyword evidence="3" id="KW-1185">Reference proteome</keyword>
<proteinExistence type="predicted"/>